<keyword evidence="13" id="KW-1185">Reference proteome</keyword>
<keyword evidence="9" id="KW-1003">Cell membrane</keyword>
<comment type="similarity">
    <text evidence="2 9">Belongs to the SLC41A transporter family.</text>
</comment>
<dbReference type="Gene3D" id="3.10.580.10">
    <property type="entry name" value="CBS-domain"/>
    <property type="match status" value="1"/>
</dbReference>
<keyword evidence="3 9" id="KW-0813">Transport</keyword>
<sequence length="678" mass="72970">MPEETAADTSLSSHPDLAESVLSASEAAEAPEASEEATAAAQTSVLPRDAEDAQHALAEVQLLLERHAFAQETARHYAETVRQAAQEPDDDEEDAASHDRTHAHGEAAHDASVEGRHASDADAGASAATSQDDPAGGHLTEQGRHAESGQRDAHHQPIRHHVHSGQHSALAAVGMGPSTGVLKSADVRVKAAAGLMGDVATKADSGTRPEAERKGDAAAEGDDISTPESGSTLETASKVAARPDESPYLAQLRERLAKLHPADIAYVLEALPPEERKLVWDSVKREADGAVLLEVSEPVLEDLIDLMTEDELVSAVKELDADDVADLVEYLPPAVVEKIQRELTPEEREQLRAAMSYPEDSVGGRMDFEFVRVREDVTLEVVLRYLRRFDELPQHTDQVFVVDRNGMLTGSLSIEQVLLNEPDTEVSAVMHRDILSLDVDDDVGDAAQAFERYDLISAPVVDTHHKLIGRLTIDEVVDVIREESETDALNQAGLQEEEDLFGSVWQSARNRWLWLAVNLVTAFLASRVIGLFDETIERIVALATLMPIVAGLAGNSGNQTMALMIRSLAQGQINGGNFGRILRKELTVALLNGMVWGSVAGLATWLLYHDTDAARLLGIAMGVAIVLNLLIGATLGVAVPFTLNRLGRDPALGSSVLLTFSTDGLGFLIFLGLATMLF</sequence>
<feature type="compositionally biased region" description="Low complexity" evidence="10">
    <location>
        <begin position="18"/>
        <end position="41"/>
    </location>
</feature>
<dbReference type="SUPFAM" id="SSF54631">
    <property type="entry name" value="CBS-domain pair"/>
    <property type="match status" value="1"/>
</dbReference>
<evidence type="ECO:0000256" key="5">
    <source>
        <dbReference type="ARBA" id="ARBA00022842"/>
    </source>
</evidence>
<dbReference type="EMBL" id="AEQP01000015">
    <property type="protein sequence ID" value="EFV94592.1"/>
    <property type="molecule type" value="Genomic_DNA"/>
</dbReference>
<feature type="compositionally biased region" description="Low complexity" evidence="10">
    <location>
        <begin position="121"/>
        <end position="133"/>
    </location>
</feature>
<feature type="transmembrane region" description="Helical" evidence="9">
    <location>
        <begin position="655"/>
        <end position="677"/>
    </location>
</feature>
<dbReference type="InterPro" id="IPR000644">
    <property type="entry name" value="CBS_dom"/>
</dbReference>
<keyword evidence="5 9" id="KW-0460">Magnesium</keyword>
<feature type="compositionally biased region" description="Basic and acidic residues" evidence="10">
    <location>
        <begin position="95"/>
        <end position="120"/>
    </location>
</feature>
<feature type="compositionally biased region" description="Basic and acidic residues" evidence="10">
    <location>
        <begin position="141"/>
        <end position="155"/>
    </location>
</feature>
<dbReference type="PROSITE" id="PS51371">
    <property type="entry name" value="CBS"/>
    <property type="match status" value="2"/>
</dbReference>
<dbReference type="Pfam" id="PF01769">
    <property type="entry name" value="MgtE"/>
    <property type="match status" value="1"/>
</dbReference>
<reference evidence="12 13" key="1">
    <citation type="submission" date="2010-12" db="EMBL/GenBank/DDBJ databases">
        <authorList>
            <person name="Muzny D."/>
            <person name="Qin X."/>
            <person name="Deng J."/>
            <person name="Jiang H."/>
            <person name="Liu Y."/>
            <person name="Qu J."/>
            <person name="Song X.-Z."/>
            <person name="Zhang L."/>
            <person name="Thornton R."/>
            <person name="Coyle M."/>
            <person name="Francisco L."/>
            <person name="Jackson L."/>
            <person name="Javaid M."/>
            <person name="Korchina V."/>
            <person name="Kovar C."/>
            <person name="Mata R."/>
            <person name="Mathew T."/>
            <person name="Ngo R."/>
            <person name="Nguyen L."/>
            <person name="Nguyen N."/>
            <person name="Okwuonu G."/>
            <person name="Ongeri F."/>
            <person name="Pham C."/>
            <person name="Simmons D."/>
            <person name="Wilczek-Boney K."/>
            <person name="Hale W."/>
            <person name="Jakkamsetti A."/>
            <person name="Pham P."/>
            <person name="Ruth R."/>
            <person name="San Lucas F."/>
            <person name="Warren J."/>
            <person name="Zhang J."/>
            <person name="Zhao Z."/>
            <person name="Zhou C."/>
            <person name="Zhu D."/>
            <person name="Lee S."/>
            <person name="Bess C."/>
            <person name="Blankenburg K."/>
            <person name="Forbes L."/>
            <person name="Fu Q."/>
            <person name="Gubbala S."/>
            <person name="Hirani K."/>
            <person name="Jayaseelan J.C."/>
            <person name="Lara F."/>
            <person name="Munidasa M."/>
            <person name="Palculict T."/>
            <person name="Patil S."/>
            <person name="Pu L.-L."/>
            <person name="Saada N."/>
            <person name="Tang L."/>
            <person name="Weissenberger G."/>
            <person name="Zhu Y."/>
            <person name="Hemphill L."/>
            <person name="Shang Y."/>
            <person name="Youmans B."/>
            <person name="Ayvaz T."/>
            <person name="Ross M."/>
            <person name="Santibanez J."/>
            <person name="Aqrawi P."/>
            <person name="Gross S."/>
            <person name="Joshi V."/>
            <person name="Fowler G."/>
            <person name="Nazareth L."/>
            <person name="Reid J."/>
            <person name="Worley K."/>
            <person name="Petrosino J."/>
            <person name="Highlander S."/>
            <person name="Gibbs R."/>
        </authorList>
    </citation>
    <scope>NUCLEOTIDE SEQUENCE [LARGE SCALE GENOMIC DNA]</scope>
    <source>
        <strain evidence="12 13">ATCC 51599</strain>
    </source>
</reference>
<evidence type="ECO:0000256" key="9">
    <source>
        <dbReference type="RuleBase" id="RU362011"/>
    </source>
</evidence>
<evidence type="ECO:0000256" key="10">
    <source>
        <dbReference type="SAM" id="MobiDB-lite"/>
    </source>
</evidence>
<dbReference type="InterPro" id="IPR038076">
    <property type="entry name" value="MgtE_N_sf"/>
</dbReference>
<evidence type="ECO:0000256" key="2">
    <source>
        <dbReference type="ARBA" id="ARBA00009749"/>
    </source>
</evidence>
<dbReference type="CDD" id="cd04606">
    <property type="entry name" value="CBS_pair_Mg_transporter"/>
    <property type="match status" value="1"/>
</dbReference>
<dbReference type="GO" id="GO:0015095">
    <property type="term" value="F:magnesium ion transmembrane transporter activity"/>
    <property type="evidence" value="ECO:0007669"/>
    <property type="project" value="UniProtKB-UniRule"/>
</dbReference>
<evidence type="ECO:0000313" key="12">
    <source>
        <dbReference type="EMBL" id="EFV94592.1"/>
    </source>
</evidence>
<feature type="region of interest" description="Disordered" evidence="10">
    <location>
        <begin position="201"/>
        <end position="244"/>
    </location>
</feature>
<protein>
    <recommendedName>
        <fullName evidence="9">Magnesium transporter MgtE</fullName>
    </recommendedName>
</protein>
<feature type="transmembrane region" description="Helical" evidence="9">
    <location>
        <begin position="614"/>
        <end position="643"/>
    </location>
</feature>
<feature type="transmembrane region" description="Helical" evidence="9">
    <location>
        <begin position="512"/>
        <end position="532"/>
    </location>
</feature>
<feature type="region of interest" description="Disordered" evidence="10">
    <location>
        <begin position="75"/>
        <end position="168"/>
    </location>
</feature>
<dbReference type="NCBIfam" id="TIGR00400">
    <property type="entry name" value="mgtE"/>
    <property type="match status" value="1"/>
</dbReference>
<comment type="caution">
    <text evidence="9">Lacks conserved residue(s) required for the propagation of feature annotation.</text>
</comment>
<dbReference type="InterPro" id="IPR036739">
    <property type="entry name" value="SLC41_membr_dom_sf"/>
</dbReference>
<feature type="compositionally biased region" description="Basic and acidic residues" evidence="10">
    <location>
        <begin position="205"/>
        <end position="217"/>
    </location>
</feature>
<gene>
    <name evidence="12" type="primary">mgtE</name>
    <name evidence="12" type="ORF">HMPREF0551_1695</name>
</gene>
<feature type="region of interest" description="Disordered" evidence="10">
    <location>
        <begin position="1"/>
        <end position="52"/>
    </location>
</feature>
<comment type="subcellular location">
    <subcellularLocation>
        <location evidence="9">Cell membrane</location>
        <topology evidence="9">Multi-pass membrane protein</topology>
    </subcellularLocation>
    <subcellularLocation>
        <location evidence="1">Membrane</location>
        <topology evidence="1">Multi-pass membrane protein</topology>
    </subcellularLocation>
</comment>
<dbReference type="STRING" id="887898.HMPREF0551_1695"/>
<keyword evidence="9" id="KW-0479">Metal-binding</keyword>
<evidence type="ECO:0000256" key="6">
    <source>
        <dbReference type="ARBA" id="ARBA00022989"/>
    </source>
</evidence>
<dbReference type="PANTHER" id="PTHR43773">
    <property type="entry name" value="MAGNESIUM TRANSPORTER MGTE"/>
    <property type="match status" value="1"/>
</dbReference>
<evidence type="ECO:0000256" key="4">
    <source>
        <dbReference type="ARBA" id="ARBA00022692"/>
    </source>
</evidence>
<dbReference type="PANTHER" id="PTHR43773:SF1">
    <property type="entry name" value="MAGNESIUM TRANSPORTER MGTE"/>
    <property type="match status" value="1"/>
</dbReference>
<keyword evidence="8" id="KW-0129">CBS domain</keyword>
<dbReference type="GO" id="GO:0046872">
    <property type="term" value="F:metal ion binding"/>
    <property type="evidence" value="ECO:0007669"/>
    <property type="project" value="UniProtKB-KW"/>
</dbReference>
<dbReference type="Pfam" id="PF03448">
    <property type="entry name" value="MgtE_N"/>
    <property type="match status" value="1"/>
</dbReference>
<dbReference type="Proteomes" id="UP000011021">
    <property type="component" value="Unassembled WGS sequence"/>
</dbReference>
<dbReference type="GO" id="GO:0005886">
    <property type="term" value="C:plasma membrane"/>
    <property type="evidence" value="ECO:0007669"/>
    <property type="project" value="UniProtKB-SubCell"/>
</dbReference>
<evidence type="ECO:0000256" key="1">
    <source>
        <dbReference type="ARBA" id="ARBA00004141"/>
    </source>
</evidence>
<evidence type="ECO:0000256" key="7">
    <source>
        <dbReference type="ARBA" id="ARBA00023136"/>
    </source>
</evidence>
<evidence type="ECO:0000259" key="11">
    <source>
        <dbReference type="PROSITE" id="PS51371"/>
    </source>
</evidence>
<dbReference type="Gene3D" id="1.10.357.20">
    <property type="entry name" value="SLC41 divalent cation transporters, integral membrane domain"/>
    <property type="match status" value="1"/>
</dbReference>
<feature type="domain" description="CBS" evidence="11">
    <location>
        <begin position="430"/>
        <end position="486"/>
    </location>
</feature>
<name>E7RYD1_9BURK</name>
<dbReference type="HOGENOM" id="CLU_405325_0_0_4"/>
<dbReference type="Pfam" id="PF00571">
    <property type="entry name" value="CBS"/>
    <property type="match status" value="1"/>
</dbReference>
<comment type="subunit">
    <text evidence="9">Homodimer.</text>
</comment>
<dbReference type="InterPro" id="IPR006668">
    <property type="entry name" value="Mg_transptr_MgtE_intracell_dom"/>
</dbReference>
<organism evidence="12 13">
    <name type="scientific">Lautropia mirabilis ATCC 51599</name>
    <dbReference type="NCBI Taxonomy" id="887898"/>
    <lineage>
        <taxon>Bacteria</taxon>
        <taxon>Pseudomonadati</taxon>
        <taxon>Pseudomonadota</taxon>
        <taxon>Betaproteobacteria</taxon>
        <taxon>Burkholderiales</taxon>
        <taxon>Burkholderiaceae</taxon>
        <taxon>Lautropia</taxon>
    </lineage>
</organism>
<dbReference type="InterPro" id="IPR006669">
    <property type="entry name" value="MgtE_transporter"/>
</dbReference>
<dbReference type="eggNOG" id="COG2239">
    <property type="taxonomic scope" value="Bacteria"/>
</dbReference>
<feature type="domain" description="CBS" evidence="11">
    <location>
        <begin position="366"/>
        <end position="429"/>
    </location>
</feature>
<dbReference type="InterPro" id="IPR046342">
    <property type="entry name" value="CBS_dom_sf"/>
</dbReference>
<proteinExistence type="inferred from homology"/>
<dbReference type="SUPFAM" id="SSF161093">
    <property type="entry name" value="MgtE membrane domain-like"/>
    <property type="match status" value="1"/>
</dbReference>
<comment type="function">
    <text evidence="9">Acts as a magnesium transporter.</text>
</comment>
<dbReference type="Gene3D" id="1.25.60.10">
    <property type="entry name" value="MgtE N-terminal domain-like"/>
    <property type="match status" value="1"/>
</dbReference>
<evidence type="ECO:0000256" key="8">
    <source>
        <dbReference type="PROSITE-ProRule" id="PRU00703"/>
    </source>
</evidence>
<keyword evidence="7 9" id="KW-0472">Membrane</keyword>
<dbReference type="SUPFAM" id="SSF158791">
    <property type="entry name" value="MgtE N-terminal domain-like"/>
    <property type="match status" value="1"/>
</dbReference>
<dbReference type="AlphaFoldDB" id="E7RYD1"/>
<dbReference type="InterPro" id="IPR006667">
    <property type="entry name" value="SLC41_membr_dom"/>
</dbReference>
<feature type="transmembrane region" description="Helical" evidence="9">
    <location>
        <begin position="586"/>
        <end position="608"/>
    </location>
</feature>
<keyword evidence="6 9" id="KW-1133">Transmembrane helix</keyword>
<evidence type="ECO:0000313" key="13">
    <source>
        <dbReference type="Proteomes" id="UP000011021"/>
    </source>
</evidence>
<evidence type="ECO:0000256" key="3">
    <source>
        <dbReference type="ARBA" id="ARBA00022448"/>
    </source>
</evidence>
<dbReference type="SMART" id="SM00924">
    <property type="entry name" value="MgtE_N"/>
    <property type="match status" value="1"/>
</dbReference>
<dbReference type="SMART" id="SM00116">
    <property type="entry name" value="CBS"/>
    <property type="match status" value="2"/>
</dbReference>
<feature type="compositionally biased region" description="Polar residues" evidence="10">
    <location>
        <begin position="226"/>
        <end position="235"/>
    </location>
</feature>
<accession>E7RYD1</accession>
<keyword evidence="4 9" id="KW-0812">Transmembrane</keyword>
<comment type="caution">
    <text evidence="12">The sequence shown here is derived from an EMBL/GenBank/DDBJ whole genome shotgun (WGS) entry which is preliminary data.</text>
</comment>